<comment type="caution">
    <text evidence="2">The sequence shown here is derived from an EMBL/GenBank/DDBJ whole genome shotgun (WGS) entry which is preliminary data.</text>
</comment>
<evidence type="ECO:0008006" key="4">
    <source>
        <dbReference type="Google" id="ProtNLM"/>
    </source>
</evidence>
<dbReference type="Proteomes" id="UP001245184">
    <property type="component" value="Unassembled WGS sequence"/>
</dbReference>
<evidence type="ECO:0000313" key="2">
    <source>
        <dbReference type="EMBL" id="MDR6204663.1"/>
    </source>
</evidence>
<dbReference type="EMBL" id="JAVIZN010000002">
    <property type="protein sequence ID" value="MDR6204663.1"/>
    <property type="molecule type" value="Genomic_DNA"/>
</dbReference>
<proteinExistence type="predicted"/>
<feature type="transmembrane region" description="Helical" evidence="1">
    <location>
        <begin position="110"/>
        <end position="131"/>
    </location>
</feature>
<evidence type="ECO:0000256" key="1">
    <source>
        <dbReference type="SAM" id="Phobius"/>
    </source>
</evidence>
<feature type="transmembrane region" description="Helical" evidence="1">
    <location>
        <begin position="151"/>
        <end position="170"/>
    </location>
</feature>
<feature type="transmembrane region" description="Helical" evidence="1">
    <location>
        <begin position="6"/>
        <end position="24"/>
    </location>
</feature>
<accession>A0ABD5CI56</accession>
<organism evidence="2 3">
    <name type="scientific">Paraburkholderia graminis</name>
    <dbReference type="NCBI Taxonomy" id="60548"/>
    <lineage>
        <taxon>Bacteria</taxon>
        <taxon>Pseudomonadati</taxon>
        <taxon>Pseudomonadota</taxon>
        <taxon>Betaproteobacteria</taxon>
        <taxon>Burkholderiales</taxon>
        <taxon>Burkholderiaceae</taxon>
        <taxon>Paraburkholderia</taxon>
    </lineage>
</organism>
<reference evidence="2 3" key="1">
    <citation type="submission" date="2023-08" db="EMBL/GenBank/DDBJ databases">
        <title>Genome sequencing of plant associated microbes to promote plant fitness in Sorghum bicolor and Oryza sativa.</title>
        <authorList>
            <person name="Coleman-Derr D."/>
        </authorList>
    </citation>
    <scope>NUCLEOTIDE SEQUENCE [LARGE SCALE GENOMIC DNA]</scope>
    <source>
        <strain evidence="2 3">SLBN-33</strain>
    </source>
</reference>
<sequence>MSTDPTLTILMYFVLPVWLAAGFADWLCHRATRIESTTGAKESVIHLLMFAEVGLPLLAAIFLEINAGIILLMIVAFFVHEATALWDVSYAVSGRKVTPFEQHVHSFLELVPLMAILLVVARHWTQFLALLGLGREPARFELTAKSEPLPVAYIAILFALILLFELLPYLEELWRGLRARRRSAASAGGPASASPHARGRSSP</sequence>
<dbReference type="RefSeq" id="WP_029970162.1">
    <property type="nucleotide sequence ID" value="NZ_ATXV01000010.1"/>
</dbReference>
<protein>
    <recommendedName>
        <fullName evidence="4">Diguanylate cyclase</fullName>
    </recommendedName>
</protein>
<dbReference type="AlphaFoldDB" id="A0ABD5CI56"/>
<gene>
    <name evidence="2" type="ORF">QF025_003383</name>
</gene>
<keyword evidence="1" id="KW-0472">Membrane</keyword>
<evidence type="ECO:0000313" key="3">
    <source>
        <dbReference type="Proteomes" id="UP001245184"/>
    </source>
</evidence>
<keyword evidence="1" id="KW-0812">Transmembrane</keyword>
<keyword evidence="1" id="KW-1133">Transmembrane helix</keyword>
<name>A0ABD5CI56_9BURK</name>